<gene>
    <name evidence="4" type="ORF">J2S39_001756</name>
</gene>
<dbReference type="InterPro" id="IPR022761">
    <property type="entry name" value="Fumarate_lyase_N"/>
</dbReference>
<dbReference type="SUPFAM" id="SSF48557">
    <property type="entry name" value="L-aspartase-like"/>
    <property type="match status" value="1"/>
</dbReference>
<dbReference type="PROSITE" id="PS00163">
    <property type="entry name" value="FUMARATE_LYASES"/>
    <property type="match status" value="1"/>
</dbReference>
<protein>
    <submittedName>
        <fullName evidence="4">3-carboxy-cis,cis-muconate cycloisomerase</fullName>
        <ecNumber evidence="4">5.5.1.2</ecNumber>
    </submittedName>
</protein>
<dbReference type="InterPro" id="IPR000362">
    <property type="entry name" value="Fumarate_lyase_fam"/>
</dbReference>
<dbReference type="Pfam" id="PF00206">
    <property type="entry name" value="Lyase_1"/>
    <property type="match status" value="1"/>
</dbReference>
<keyword evidence="4" id="KW-0413">Isomerase</keyword>
<comment type="similarity">
    <text evidence="2">Belongs to the class-II fumarase/aspartase family.</text>
</comment>
<sequence length="379" mass="39030">MYDQLAAGGPGEAVAAELSDEAWVAALLDVEDAIARSACTVGLVTEAQRDSALRAVDRLREDVDVPRLARDSAAGANPAIPLARELKRAADDPAAVHLGATSQDVIDSALSLVLLRAWGQLASLVAAVEDQLTGLADAHRSTPVMARTLGQQAEPTTFGLIAAGWWQGVATAHAALADAVGALPVQYAGAAGNLRAVGNEGIALHDALATELGLADRPLVWHTDRQPFVAVALAAARLAGAMRKIAGDVVVHSATEVGELREATPGGSSSMPHKANPAAAIACDGYARRTPALAATMLDSLDSRSQRGIGSWHAEWQTLRDLLSLTASATSRLHASLDGIVVDAEAMARNMTLSGHDAATADTGQAEAIIDATLQQGES</sequence>
<evidence type="ECO:0000313" key="4">
    <source>
        <dbReference type="EMBL" id="MDR7330080.1"/>
    </source>
</evidence>
<dbReference type="Gene3D" id="1.20.200.10">
    <property type="entry name" value="Fumarase/aspartase (Central domain)"/>
    <property type="match status" value="1"/>
</dbReference>
<dbReference type="InterPro" id="IPR020557">
    <property type="entry name" value="Fumarate_lyase_CS"/>
</dbReference>
<reference evidence="4" key="1">
    <citation type="submission" date="2023-07" db="EMBL/GenBank/DDBJ databases">
        <title>Sequencing the genomes of 1000 actinobacteria strains.</title>
        <authorList>
            <person name="Klenk H.-P."/>
        </authorList>
    </citation>
    <scope>NUCLEOTIDE SEQUENCE</scope>
    <source>
        <strain evidence="4">DSM 107476</strain>
    </source>
</reference>
<dbReference type="PRINTS" id="PR00149">
    <property type="entry name" value="FUMRATELYASE"/>
</dbReference>
<keyword evidence="1" id="KW-0456">Lyase</keyword>
<dbReference type="PANTHER" id="PTHR43172:SF2">
    <property type="entry name" value="ADENYLOSUCCINATE LYASE C-TERMINAL DOMAIN-CONTAINING PROTEIN"/>
    <property type="match status" value="1"/>
</dbReference>
<dbReference type="InterPro" id="IPR008948">
    <property type="entry name" value="L-Aspartase-like"/>
</dbReference>
<dbReference type="EMBL" id="JAVDXZ010000001">
    <property type="protein sequence ID" value="MDR7330080.1"/>
    <property type="molecule type" value="Genomic_DNA"/>
</dbReference>
<evidence type="ECO:0000313" key="5">
    <source>
        <dbReference type="Proteomes" id="UP001180840"/>
    </source>
</evidence>
<evidence type="ECO:0000256" key="1">
    <source>
        <dbReference type="ARBA" id="ARBA00023239"/>
    </source>
</evidence>
<dbReference type="PANTHER" id="PTHR43172">
    <property type="entry name" value="ADENYLOSUCCINATE LYASE"/>
    <property type="match status" value="1"/>
</dbReference>
<dbReference type="GO" id="GO:0047472">
    <property type="term" value="F:3-carboxy-cis,cis-muconate cycloisomerase activity"/>
    <property type="evidence" value="ECO:0007669"/>
    <property type="project" value="UniProtKB-EC"/>
</dbReference>
<accession>A0ABU1ZZ96</accession>
<proteinExistence type="inferred from homology"/>
<dbReference type="Proteomes" id="UP001180840">
    <property type="component" value="Unassembled WGS sequence"/>
</dbReference>
<evidence type="ECO:0000259" key="3">
    <source>
        <dbReference type="Pfam" id="PF00206"/>
    </source>
</evidence>
<comment type="caution">
    <text evidence="4">The sequence shown here is derived from an EMBL/GenBank/DDBJ whole genome shotgun (WGS) entry which is preliminary data.</text>
</comment>
<dbReference type="EC" id="5.5.1.2" evidence="4"/>
<evidence type="ECO:0000256" key="2">
    <source>
        <dbReference type="ARBA" id="ARBA00034772"/>
    </source>
</evidence>
<organism evidence="4 5">
    <name type="scientific">Corynebacterium guangdongense</name>
    <dbReference type="NCBI Taxonomy" id="1783348"/>
    <lineage>
        <taxon>Bacteria</taxon>
        <taxon>Bacillati</taxon>
        <taxon>Actinomycetota</taxon>
        <taxon>Actinomycetes</taxon>
        <taxon>Mycobacteriales</taxon>
        <taxon>Corynebacteriaceae</taxon>
        <taxon>Corynebacterium</taxon>
    </lineage>
</organism>
<feature type="domain" description="Fumarate lyase N-terminal" evidence="3">
    <location>
        <begin position="29"/>
        <end position="288"/>
    </location>
</feature>
<name>A0ABU1ZZ96_9CORY</name>
<dbReference type="RefSeq" id="WP_290195454.1">
    <property type="nucleotide sequence ID" value="NZ_CP047654.1"/>
</dbReference>
<keyword evidence="5" id="KW-1185">Reference proteome</keyword>